<proteinExistence type="predicted"/>
<accession>A0A160TX87</accession>
<sequence>MFGGVPGPDGIDQTAQIALFAQGTDDLVWSRTLVAQDPRTPDDAERLINELIAASSQDTEF</sequence>
<reference evidence="1" key="1">
    <citation type="submission" date="2015-10" db="EMBL/GenBank/DDBJ databases">
        <authorList>
            <person name="Gilbert D.G."/>
        </authorList>
    </citation>
    <scope>NUCLEOTIDE SEQUENCE</scope>
</reference>
<dbReference type="AlphaFoldDB" id="A0A160TX87"/>
<evidence type="ECO:0000313" key="1">
    <source>
        <dbReference type="EMBL" id="CUS56230.1"/>
    </source>
</evidence>
<organism evidence="1">
    <name type="scientific">hydrothermal vent metagenome</name>
    <dbReference type="NCBI Taxonomy" id="652676"/>
    <lineage>
        <taxon>unclassified sequences</taxon>
        <taxon>metagenomes</taxon>
        <taxon>ecological metagenomes</taxon>
    </lineage>
</organism>
<protein>
    <submittedName>
        <fullName evidence="1">Uncharacterized protein</fullName>
    </submittedName>
</protein>
<dbReference type="EMBL" id="CZQD01000019">
    <property type="protein sequence ID" value="CUS56230.1"/>
    <property type="molecule type" value="Genomic_DNA"/>
</dbReference>
<gene>
    <name evidence="1" type="ORF">MGWOODY_Hyp2023</name>
</gene>
<name>A0A160TX87_9ZZZZ</name>